<dbReference type="GO" id="GO:0015171">
    <property type="term" value="F:amino acid transmembrane transporter activity"/>
    <property type="evidence" value="ECO:0007669"/>
    <property type="project" value="TreeGrafter"/>
</dbReference>
<dbReference type="OrthoDB" id="9804822at2"/>
<keyword evidence="2" id="KW-1003">Cell membrane</keyword>
<dbReference type="Pfam" id="PF01810">
    <property type="entry name" value="LysE"/>
    <property type="match status" value="1"/>
</dbReference>
<feature type="transmembrane region" description="Helical" evidence="6">
    <location>
        <begin position="114"/>
        <end position="137"/>
    </location>
</feature>
<proteinExistence type="predicted"/>
<keyword evidence="5 6" id="KW-0472">Membrane</keyword>
<keyword evidence="8" id="KW-1185">Reference proteome</keyword>
<accession>C5BSS4</accession>
<dbReference type="EMBL" id="CP001614">
    <property type="protein sequence ID" value="ACR12630.1"/>
    <property type="molecule type" value="Genomic_DNA"/>
</dbReference>
<feature type="transmembrane region" description="Helical" evidence="6">
    <location>
        <begin position="184"/>
        <end position="203"/>
    </location>
</feature>
<dbReference type="InterPro" id="IPR001123">
    <property type="entry name" value="LeuE-type"/>
</dbReference>
<dbReference type="RefSeq" id="WP_015818742.1">
    <property type="nucleotide sequence ID" value="NC_012997.1"/>
</dbReference>
<keyword evidence="4 6" id="KW-1133">Transmembrane helix</keyword>
<protein>
    <submittedName>
        <fullName evidence="7">Translocator protein, LysE family</fullName>
    </submittedName>
</protein>
<gene>
    <name evidence="7" type="ordered locus">TERTU_3762</name>
</gene>
<evidence type="ECO:0000256" key="5">
    <source>
        <dbReference type="ARBA" id="ARBA00023136"/>
    </source>
</evidence>
<evidence type="ECO:0000313" key="8">
    <source>
        <dbReference type="Proteomes" id="UP000009080"/>
    </source>
</evidence>
<dbReference type="STRING" id="377629.TERTU_3762"/>
<dbReference type="PANTHER" id="PTHR30086:SF20">
    <property type="entry name" value="ARGININE EXPORTER PROTEIN ARGO-RELATED"/>
    <property type="match status" value="1"/>
</dbReference>
<keyword evidence="3 6" id="KW-0812">Transmembrane</keyword>
<dbReference type="AlphaFoldDB" id="C5BSS4"/>
<evidence type="ECO:0000256" key="3">
    <source>
        <dbReference type="ARBA" id="ARBA00022692"/>
    </source>
</evidence>
<evidence type="ECO:0000313" key="7">
    <source>
        <dbReference type="EMBL" id="ACR12630.1"/>
    </source>
</evidence>
<feature type="transmembrane region" description="Helical" evidence="6">
    <location>
        <begin position="71"/>
        <end position="93"/>
    </location>
</feature>
<dbReference type="PIRSF" id="PIRSF006324">
    <property type="entry name" value="LeuE"/>
    <property type="match status" value="1"/>
</dbReference>
<feature type="transmembrane region" description="Helical" evidence="6">
    <location>
        <begin position="6"/>
        <end position="27"/>
    </location>
</feature>
<evidence type="ECO:0000256" key="6">
    <source>
        <dbReference type="SAM" id="Phobius"/>
    </source>
</evidence>
<dbReference type="HOGENOM" id="CLU_079569_2_3_6"/>
<dbReference type="Proteomes" id="UP000009080">
    <property type="component" value="Chromosome"/>
</dbReference>
<evidence type="ECO:0000256" key="1">
    <source>
        <dbReference type="ARBA" id="ARBA00004651"/>
    </source>
</evidence>
<dbReference type="KEGG" id="ttu:TERTU_3762"/>
<reference evidence="7 8" key="1">
    <citation type="journal article" date="2009" name="PLoS ONE">
        <title>The complete genome of Teredinibacter turnerae T7901: an intracellular endosymbiont of marine wood-boring bivalves (shipworms).</title>
        <authorList>
            <person name="Yang J.C."/>
            <person name="Madupu R."/>
            <person name="Durkin A.S."/>
            <person name="Ekborg N.A."/>
            <person name="Pedamallu C.S."/>
            <person name="Hostetler J.B."/>
            <person name="Radune D."/>
            <person name="Toms B.S."/>
            <person name="Henrissat B."/>
            <person name="Coutinho P.M."/>
            <person name="Schwarz S."/>
            <person name="Field L."/>
            <person name="Trindade-Silva A.E."/>
            <person name="Soares C.A.G."/>
            <person name="Elshahawi S."/>
            <person name="Hanora A."/>
            <person name="Schmidt E.W."/>
            <person name="Haygood M.G."/>
            <person name="Posfai J."/>
            <person name="Benner J."/>
            <person name="Madinger C."/>
            <person name="Nove J."/>
            <person name="Anton B."/>
            <person name="Chaudhary K."/>
            <person name="Foster J."/>
            <person name="Holman A."/>
            <person name="Kumar S."/>
            <person name="Lessard P.A."/>
            <person name="Luyten Y.A."/>
            <person name="Slatko B."/>
            <person name="Wood N."/>
            <person name="Wu B."/>
            <person name="Teplitski M."/>
            <person name="Mougous J.D."/>
            <person name="Ward N."/>
            <person name="Eisen J.A."/>
            <person name="Badger J.H."/>
            <person name="Distel D.L."/>
        </authorList>
    </citation>
    <scope>NUCLEOTIDE SEQUENCE [LARGE SCALE GENOMIC DNA]</scope>
    <source>
        <strain evidence="8">ATCC 39867 / T7901</strain>
    </source>
</reference>
<comment type="subcellular location">
    <subcellularLocation>
        <location evidence="1">Cell membrane</location>
        <topology evidence="1">Multi-pass membrane protein</topology>
    </subcellularLocation>
</comment>
<name>C5BSS4_TERTT</name>
<sequence length="206" mass="22278">MNIEVWIAFASAVLVFCIIPGPTVILVMSQALSHGKKSVFPLVAGVLAGDLTAMTFSLAGLGGILAASSELFLILKWIGVAYLIYIGCKTFFAKVDDAQESPKTSSDKWSMFRSAYLVTALNPKGIVFFVAFLPQFISPAKDFIPQIVILVATFIVLVALNITFYTLFAGQVRERVQSRNAKKWFNRFGGSALFGAGAITASLKHS</sequence>
<dbReference type="eggNOG" id="COG1280">
    <property type="taxonomic scope" value="Bacteria"/>
</dbReference>
<organism evidence="7 8">
    <name type="scientific">Teredinibacter turnerae (strain ATCC 39867 / T7901)</name>
    <dbReference type="NCBI Taxonomy" id="377629"/>
    <lineage>
        <taxon>Bacteria</taxon>
        <taxon>Pseudomonadati</taxon>
        <taxon>Pseudomonadota</taxon>
        <taxon>Gammaproteobacteria</taxon>
        <taxon>Cellvibrionales</taxon>
        <taxon>Cellvibrionaceae</taxon>
        <taxon>Teredinibacter</taxon>
    </lineage>
</organism>
<evidence type="ECO:0000256" key="2">
    <source>
        <dbReference type="ARBA" id="ARBA00022475"/>
    </source>
</evidence>
<evidence type="ECO:0000256" key="4">
    <source>
        <dbReference type="ARBA" id="ARBA00022989"/>
    </source>
</evidence>
<dbReference type="PANTHER" id="PTHR30086">
    <property type="entry name" value="ARGININE EXPORTER PROTEIN ARGO"/>
    <property type="match status" value="1"/>
</dbReference>
<feature type="transmembrane region" description="Helical" evidence="6">
    <location>
        <begin position="39"/>
        <end position="65"/>
    </location>
</feature>
<feature type="transmembrane region" description="Helical" evidence="6">
    <location>
        <begin position="143"/>
        <end position="164"/>
    </location>
</feature>
<dbReference type="GO" id="GO:0005886">
    <property type="term" value="C:plasma membrane"/>
    <property type="evidence" value="ECO:0007669"/>
    <property type="project" value="UniProtKB-SubCell"/>
</dbReference>